<feature type="domain" description="Myb-like" evidence="3">
    <location>
        <begin position="101"/>
        <end position="151"/>
    </location>
</feature>
<dbReference type="SMART" id="SM00717">
    <property type="entry name" value="SANT"/>
    <property type="match status" value="2"/>
</dbReference>
<dbReference type="AlphaFoldDB" id="A0A7S2X2A8"/>
<gene>
    <name evidence="5" type="ORF">CROS1312_LOCUS664</name>
    <name evidence="6" type="ORF">CROS1312_LOCUS665</name>
</gene>
<dbReference type="InterPro" id="IPR001005">
    <property type="entry name" value="SANT/Myb"/>
</dbReference>
<keyword evidence="1" id="KW-0175">Coiled coil</keyword>
<evidence type="ECO:0000313" key="5">
    <source>
        <dbReference type="EMBL" id="CAD9721397.1"/>
    </source>
</evidence>
<feature type="region of interest" description="Disordered" evidence="2">
    <location>
        <begin position="210"/>
        <end position="239"/>
    </location>
</feature>
<evidence type="ECO:0000313" key="6">
    <source>
        <dbReference type="EMBL" id="CAD9721398.1"/>
    </source>
</evidence>
<feature type="region of interest" description="Disordered" evidence="2">
    <location>
        <begin position="1"/>
        <end position="42"/>
    </location>
</feature>
<feature type="domain" description="HTH myb-type" evidence="4">
    <location>
        <begin position="106"/>
        <end position="155"/>
    </location>
</feature>
<dbReference type="GO" id="GO:0000978">
    <property type="term" value="F:RNA polymerase II cis-regulatory region sequence-specific DNA binding"/>
    <property type="evidence" value="ECO:0007669"/>
    <property type="project" value="TreeGrafter"/>
</dbReference>
<organism evidence="5">
    <name type="scientific">Chloropicon roscoffensis</name>
    <dbReference type="NCBI Taxonomy" id="1461544"/>
    <lineage>
        <taxon>Eukaryota</taxon>
        <taxon>Viridiplantae</taxon>
        <taxon>Chlorophyta</taxon>
        <taxon>Chloropicophyceae</taxon>
        <taxon>Chloropicales</taxon>
        <taxon>Chloropicaceae</taxon>
        <taxon>Chloropicon</taxon>
    </lineage>
</organism>
<dbReference type="PROSITE" id="PS51294">
    <property type="entry name" value="HTH_MYB"/>
    <property type="match status" value="2"/>
</dbReference>
<dbReference type="SUPFAM" id="SSF46689">
    <property type="entry name" value="Homeodomain-like"/>
    <property type="match status" value="2"/>
</dbReference>
<reference evidence="5" key="1">
    <citation type="submission" date="2021-01" db="EMBL/GenBank/DDBJ databases">
        <authorList>
            <person name="Corre E."/>
            <person name="Pelletier E."/>
            <person name="Niang G."/>
            <person name="Scheremetjew M."/>
            <person name="Finn R."/>
            <person name="Kale V."/>
            <person name="Holt S."/>
            <person name="Cochrane G."/>
            <person name="Meng A."/>
            <person name="Brown T."/>
            <person name="Cohen L."/>
        </authorList>
    </citation>
    <scope>NUCLEOTIDE SEQUENCE</scope>
    <source>
        <strain evidence="5">RCC2335</strain>
    </source>
</reference>
<proteinExistence type="predicted"/>
<name>A0A7S2X2A8_9CHLO</name>
<evidence type="ECO:0000256" key="2">
    <source>
        <dbReference type="SAM" id="MobiDB-lite"/>
    </source>
</evidence>
<dbReference type="PANTHER" id="PTHR45614:SF25">
    <property type="entry name" value="MYB PROTEIN"/>
    <property type="match status" value="1"/>
</dbReference>
<dbReference type="GO" id="GO:0000981">
    <property type="term" value="F:DNA-binding transcription factor activity, RNA polymerase II-specific"/>
    <property type="evidence" value="ECO:0007669"/>
    <property type="project" value="TreeGrafter"/>
</dbReference>
<dbReference type="Pfam" id="PF00249">
    <property type="entry name" value="Myb_DNA-binding"/>
    <property type="match status" value="2"/>
</dbReference>
<protein>
    <recommendedName>
        <fullName evidence="7">MYB transcription factor</fullName>
    </recommendedName>
</protein>
<dbReference type="Gene3D" id="1.10.10.60">
    <property type="entry name" value="Homeodomain-like"/>
    <property type="match status" value="2"/>
</dbReference>
<evidence type="ECO:0008006" key="7">
    <source>
        <dbReference type="Google" id="ProtNLM"/>
    </source>
</evidence>
<dbReference type="InterPro" id="IPR017930">
    <property type="entry name" value="Myb_dom"/>
</dbReference>
<evidence type="ECO:0000259" key="3">
    <source>
        <dbReference type="PROSITE" id="PS50090"/>
    </source>
</evidence>
<dbReference type="CDD" id="cd00167">
    <property type="entry name" value="SANT"/>
    <property type="match status" value="2"/>
</dbReference>
<feature type="compositionally biased region" description="Acidic residues" evidence="2">
    <location>
        <begin position="21"/>
        <end position="30"/>
    </location>
</feature>
<sequence length="319" mass="35746">MAVFKLSTARERKRCRTDLVSDSETEAVSEEEGKRPAMEVDSQLAVRSQMRDTMEDTQPQTSGGGMSVVSIDEADAMRAKISALSADCAELEAKIMGAERRLPRLRVTWSLQEERTFIEAHSRLGNRWVEISKLLPGRDARSVTNHWYNALKAASKASPLRRYRVEMGALIAQGRSRDEAAEAAAKSVIEGDYDAAEAAAAAEAEAEVKEKVQGGSKRPKVEAENQDLPSSSFRQSRTRKVWSEQEDLAFVEAHKALGDNWGAIAERMPGRNYHSIYYHWNYILSRKSKSVLKDYRLRVEVERAQQKAQERGDLVSGRA</sequence>
<feature type="domain" description="HTH myb-type" evidence="4">
    <location>
        <begin position="234"/>
        <end position="288"/>
    </location>
</feature>
<feature type="domain" description="Myb-like" evidence="3">
    <location>
        <begin position="234"/>
        <end position="284"/>
    </location>
</feature>
<dbReference type="GO" id="GO:0005634">
    <property type="term" value="C:nucleus"/>
    <property type="evidence" value="ECO:0007669"/>
    <property type="project" value="TreeGrafter"/>
</dbReference>
<dbReference type="InterPro" id="IPR050560">
    <property type="entry name" value="MYB_TF"/>
</dbReference>
<feature type="coiled-coil region" evidence="1">
    <location>
        <begin position="74"/>
        <end position="108"/>
    </location>
</feature>
<dbReference type="EMBL" id="HBHM01000883">
    <property type="protein sequence ID" value="CAD9721397.1"/>
    <property type="molecule type" value="Transcribed_RNA"/>
</dbReference>
<dbReference type="PANTHER" id="PTHR45614">
    <property type="entry name" value="MYB PROTEIN-RELATED"/>
    <property type="match status" value="1"/>
</dbReference>
<evidence type="ECO:0000259" key="4">
    <source>
        <dbReference type="PROSITE" id="PS51294"/>
    </source>
</evidence>
<evidence type="ECO:0000256" key="1">
    <source>
        <dbReference type="SAM" id="Coils"/>
    </source>
</evidence>
<dbReference type="PROSITE" id="PS50090">
    <property type="entry name" value="MYB_LIKE"/>
    <property type="match status" value="2"/>
</dbReference>
<accession>A0A7S2X2A8</accession>
<dbReference type="InterPro" id="IPR009057">
    <property type="entry name" value="Homeodomain-like_sf"/>
</dbReference>
<dbReference type="EMBL" id="HBHM01000884">
    <property type="protein sequence ID" value="CAD9721398.1"/>
    <property type="molecule type" value="Transcribed_RNA"/>
</dbReference>